<dbReference type="WBParaSite" id="ALUE_0002121001-mRNA-1">
    <property type="protein sequence ID" value="ALUE_0002121001-mRNA-1"/>
    <property type="gene ID" value="ALUE_0002121001"/>
</dbReference>
<sequence length="111" mass="13361">MRAKRRQTPNAPNAIDLRKLQERIAELIAENDRLAKNKQQCYDELNDVIIYLKKIIEEQDYEIARLEDIRKQQLFEQEKRITKEREIMALNITTLNNNIEKYRAENLLMSE</sequence>
<name>A0A0M3IR32_ASCLU</name>
<protein>
    <submittedName>
        <fullName evidence="3">Uncharacterized protein</fullName>
    </submittedName>
</protein>
<keyword evidence="1" id="KW-0175">Coiled coil</keyword>
<keyword evidence="2" id="KW-1185">Reference proteome</keyword>
<reference evidence="3" key="1">
    <citation type="submission" date="2017-02" db="UniProtKB">
        <authorList>
            <consortium name="WormBaseParasite"/>
        </authorList>
    </citation>
    <scope>IDENTIFICATION</scope>
</reference>
<dbReference type="Proteomes" id="UP000036681">
    <property type="component" value="Unplaced"/>
</dbReference>
<accession>A0A0M3IR32</accession>
<evidence type="ECO:0000313" key="3">
    <source>
        <dbReference type="WBParaSite" id="ALUE_0002121001-mRNA-1"/>
    </source>
</evidence>
<evidence type="ECO:0000256" key="1">
    <source>
        <dbReference type="SAM" id="Coils"/>
    </source>
</evidence>
<organism evidence="2 3">
    <name type="scientific">Ascaris lumbricoides</name>
    <name type="common">Giant roundworm</name>
    <dbReference type="NCBI Taxonomy" id="6252"/>
    <lineage>
        <taxon>Eukaryota</taxon>
        <taxon>Metazoa</taxon>
        <taxon>Ecdysozoa</taxon>
        <taxon>Nematoda</taxon>
        <taxon>Chromadorea</taxon>
        <taxon>Rhabditida</taxon>
        <taxon>Spirurina</taxon>
        <taxon>Ascaridomorpha</taxon>
        <taxon>Ascaridoidea</taxon>
        <taxon>Ascarididae</taxon>
        <taxon>Ascaris</taxon>
    </lineage>
</organism>
<dbReference type="AlphaFoldDB" id="A0A0M3IR32"/>
<feature type="coiled-coil region" evidence="1">
    <location>
        <begin position="17"/>
        <end position="44"/>
    </location>
</feature>
<proteinExistence type="predicted"/>
<evidence type="ECO:0000313" key="2">
    <source>
        <dbReference type="Proteomes" id="UP000036681"/>
    </source>
</evidence>